<dbReference type="Gramene" id="rna25176">
    <property type="protein sequence ID" value="RHN62584.1"/>
    <property type="gene ID" value="gene25176"/>
</dbReference>
<evidence type="ECO:0000313" key="1">
    <source>
        <dbReference type="EMBL" id="RHN62584.1"/>
    </source>
</evidence>
<dbReference type="Proteomes" id="UP000265566">
    <property type="component" value="Chromosome 4"/>
</dbReference>
<reference evidence="1" key="1">
    <citation type="journal article" date="2018" name="Nat. Plants">
        <title>Whole-genome landscape of Medicago truncatula symbiotic genes.</title>
        <authorList>
            <person name="Pecrix Y."/>
            <person name="Gamas P."/>
            <person name="Carrere S."/>
        </authorList>
    </citation>
    <scope>NUCLEOTIDE SEQUENCE</scope>
    <source>
        <tissue evidence="1">Leaves</tissue>
    </source>
</reference>
<dbReference type="GO" id="GO:0003964">
    <property type="term" value="F:RNA-directed DNA polymerase activity"/>
    <property type="evidence" value="ECO:0007669"/>
    <property type="project" value="UniProtKB-KW"/>
</dbReference>
<dbReference type="EMBL" id="PSQE01000004">
    <property type="protein sequence ID" value="RHN62584.1"/>
    <property type="molecule type" value="Genomic_DNA"/>
</dbReference>
<comment type="caution">
    <text evidence="1">The sequence shown here is derived from an EMBL/GenBank/DDBJ whole genome shotgun (WGS) entry which is preliminary data.</text>
</comment>
<keyword evidence="1" id="KW-0548">Nucleotidyltransferase</keyword>
<name>A0A396IE95_MEDTR</name>
<accession>A0A396IE95</accession>
<sequence>MEVIYKKKEIYIYQRKYAKEILKENRLEKCKTMNTPMNQKEKFIKEDGADKVSSFQKLDWMSTLYYILFPVSFCQYLCNGLVSYT</sequence>
<gene>
    <name evidence="1" type="ORF">MtrunA17_Chr4g0049021</name>
</gene>
<organism evidence="1">
    <name type="scientific">Medicago truncatula</name>
    <name type="common">Barrel medic</name>
    <name type="synonym">Medicago tribuloides</name>
    <dbReference type="NCBI Taxonomy" id="3880"/>
    <lineage>
        <taxon>Eukaryota</taxon>
        <taxon>Viridiplantae</taxon>
        <taxon>Streptophyta</taxon>
        <taxon>Embryophyta</taxon>
        <taxon>Tracheophyta</taxon>
        <taxon>Spermatophyta</taxon>
        <taxon>Magnoliopsida</taxon>
        <taxon>eudicotyledons</taxon>
        <taxon>Gunneridae</taxon>
        <taxon>Pentapetalae</taxon>
        <taxon>rosids</taxon>
        <taxon>fabids</taxon>
        <taxon>Fabales</taxon>
        <taxon>Fabaceae</taxon>
        <taxon>Papilionoideae</taxon>
        <taxon>50 kb inversion clade</taxon>
        <taxon>NPAAA clade</taxon>
        <taxon>Hologalegina</taxon>
        <taxon>IRL clade</taxon>
        <taxon>Trifolieae</taxon>
        <taxon>Medicago</taxon>
    </lineage>
</organism>
<keyword evidence="1" id="KW-0695">RNA-directed DNA polymerase</keyword>
<dbReference type="AlphaFoldDB" id="A0A396IE95"/>
<keyword evidence="1" id="KW-0808">Transferase</keyword>
<proteinExistence type="predicted"/>
<protein>
    <submittedName>
        <fullName evidence="1">Putative reverse transcriptase, RNA-dependent DNA polymerase</fullName>
    </submittedName>
</protein>